<dbReference type="InterPro" id="IPR000014">
    <property type="entry name" value="PAS"/>
</dbReference>
<feature type="domain" description="PAS" evidence="10">
    <location>
        <begin position="323"/>
        <end position="396"/>
    </location>
</feature>
<dbReference type="Pfam" id="PF13426">
    <property type="entry name" value="PAS_9"/>
    <property type="match status" value="1"/>
</dbReference>
<evidence type="ECO:0000256" key="5">
    <source>
        <dbReference type="ARBA" id="ARBA00022777"/>
    </source>
</evidence>
<dbReference type="Gene3D" id="1.10.10.10">
    <property type="entry name" value="Winged helix-like DNA-binding domain superfamily/Winged helix DNA-binding domain"/>
    <property type="match status" value="1"/>
</dbReference>
<keyword evidence="5" id="KW-0418">Kinase</keyword>
<dbReference type="InterPro" id="IPR031803">
    <property type="entry name" value="BAT_GAF/HTH-assoc"/>
</dbReference>
<keyword evidence="8" id="KW-0175">Coiled coil</keyword>
<dbReference type="InterPro" id="IPR013656">
    <property type="entry name" value="PAS_4"/>
</dbReference>
<protein>
    <recommendedName>
        <fullName evidence="2">histidine kinase</fullName>
        <ecNumber evidence="2">2.7.13.3</ecNumber>
    </recommendedName>
</protein>
<dbReference type="SMART" id="SM00086">
    <property type="entry name" value="PAC"/>
    <property type="match status" value="2"/>
</dbReference>
<dbReference type="SUPFAM" id="SSF55785">
    <property type="entry name" value="PYP-like sensor domain (PAS domain)"/>
    <property type="match status" value="5"/>
</dbReference>
<dbReference type="AlphaFoldDB" id="A0ABD6A337"/>
<evidence type="ECO:0000256" key="9">
    <source>
        <dbReference type="SAM" id="MobiDB-lite"/>
    </source>
</evidence>
<dbReference type="NCBIfam" id="TIGR00229">
    <property type="entry name" value="sensory_box"/>
    <property type="match status" value="4"/>
</dbReference>
<dbReference type="Pfam" id="PF08447">
    <property type="entry name" value="PAS_3"/>
    <property type="match status" value="1"/>
</dbReference>
<dbReference type="PROSITE" id="PS50112">
    <property type="entry name" value="PAS"/>
    <property type="match status" value="3"/>
</dbReference>
<evidence type="ECO:0000256" key="4">
    <source>
        <dbReference type="ARBA" id="ARBA00022679"/>
    </source>
</evidence>
<dbReference type="PROSITE" id="PS50113">
    <property type="entry name" value="PAC"/>
    <property type="match status" value="2"/>
</dbReference>
<dbReference type="Gene3D" id="3.30.450.40">
    <property type="match status" value="2"/>
</dbReference>
<name>A0ABD6A337_9EURY</name>
<dbReference type="PANTHER" id="PTHR43304:SF1">
    <property type="entry name" value="PAC DOMAIN-CONTAINING PROTEIN"/>
    <property type="match status" value="1"/>
</dbReference>
<dbReference type="Pfam" id="PF00989">
    <property type="entry name" value="PAS"/>
    <property type="match status" value="1"/>
</dbReference>
<dbReference type="InterPro" id="IPR007050">
    <property type="entry name" value="HTH_bacterioopsin"/>
</dbReference>
<feature type="compositionally biased region" description="Polar residues" evidence="9">
    <location>
        <begin position="1173"/>
        <end position="1189"/>
    </location>
</feature>
<evidence type="ECO:0000256" key="3">
    <source>
        <dbReference type="ARBA" id="ARBA00022553"/>
    </source>
</evidence>
<dbReference type="Proteomes" id="UP001596434">
    <property type="component" value="Unassembled WGS sequence"/>
</dbReference>
<dbReference type="InterPro" id="IPR003018">
    <property type="entry name" value="GAF"/>
</dbReference>
<feature type="domain" description="PAC" evidence="11">
    <location>
        <begin position="399"/>
        <end position="451"/>
    </location>
</feature>
<keyword evidence="13" id="KW-1185">Reference proteome</keyword>
<dbReference type="EMBL" id="JBHTAT010000005">
    <property type="protein sequence ID" value="MFC7257322.1"/>
    <property type="molecule type" value="Genomic_DNA"/>
</dbReference>
<feature type="domain" description="PAS" evidence="10">
    <location>
        <begin position="445"/>
        <end position="515"/>
    </location>
</feature>
<evidence type="ECO:0000256" key="8">
    <source>
        <dbReference type="SAM" id="Coils"/>
    </source>
</evidence>
<dbReference type="CDD" id="cd00130">
    <property type="entry name" value="PAS"/>
    <property type="match status" value="4"/>
</dbReference>
<dbReference type="InterPro" id="IPR013767">
    <property type="entry name" value="PAS_fold"/>
</dbReference>
<comment type="catalytic activity">
    <reaction evidence="1">
        <text>ATP + protein L-histidine = ADP + protein N-phospho-L-histidine.</text>
        <dbReference type="EC" id="2.7.13.3"/>
    </reaction>
</comment>
<accession>A0ABD6A337</accession>
<dbReference type="InterPro" id="IPR013324">
    <property type="entry name" value="RNA_pol_sigma_r3/r4-like"/>
</dbReference>
<dbReference type="GeneID" id="96955627"/>
<evidence type="ECO:0000259" key="10">
    <source>
        <dbReference type="PROSITE" id="PS50112"/>
    </source>
</evidence>
<keyword evidence="4" id="KW-0808">Transferase</keyword>
<evidence type="ECO:0000256" key="1">
    <source>
        <dbReference type="ARBA" id="ARBA00000085"/>
    </source>
</evidence>
<dbReference type="SMART" id="SM00065">
    <property type="entry name" value="GAF"/>
    <property type="match status" value="2"/>
</dbReference>
<keyword evidence="6" id="KW-0805">Transcription regulation</keyword>
<evidence type="ECO:0000256" key="6">
    <source>
        <dbReference type="ARBA" id="ARBA00023015"/>
    </source>
</evidence>
<organism evidence="12 13">
    <name type="scientific">Haloplanus litoreus</name>
    <dbReference type="NCBI Taxonomy" id="767515"/>
    <lineage>
        <taxon>Archaea</taxon>
        <taxon>Methanobacteriati</taxon>
        <taxon>Methanobacteriota</taxon>
        <taxon>Stenosarchaea group</taxon>
        <taxon>Halobacteria</taxon>
        <taxon>Halobacteriales</taxon>
        <taxon>Haloferacaceae</taxon>
        <taxon>Haloplanus</taxon>
    </lineage>
</organism>
<dbReference type="GO" id="GO:0004673">
    <property type="term" value="F:protein histidine kinase activity"/>
    <property type="evidence" value="ECO:0007669"/>
    <property type="project" value="UniProtKB-EC"/>
</dbReference>
<dbReference type="Pfam" id="PF15915">
    <property type="entry name" value="BAT"/>
    <property type="match status" value="1"/>
</dbReference>
<dbReference type="EC" id="2.7.13.3" evidence="2"/>
<dbReference type="SMART" id="SM00091">
    <property type="entry name" value="PAS"/>
    <property type="match status" value="4"/>
</dbReference>
<dbReference type="Gene3D" id="3.30.450.20">
    <property type="entry name" value="PAS domain"/>
    <property type="match status" value="5"/>
</dbReference>
<evidence type="ECO:0000256" key="2">
    <source>
        <dbReference type="ARBA" id="ARBA00012438"/>
    </source>
</evidence>
<dbReference type="InterPro" id="IPR036388">
    <property type="entry name" value="WH-like_DNA-bd_sf"/>
</dbReference>
<evidence type="ECO:0000313" key="13">
    <source>
        <dbReference type="Proteomes" id="UP001596434"/>
    </source>
</evidence>
<gene>
    <name evidence="12" type="ORF">ACFQKE_18895</name>
</gene>
<dbReference type="InterPro" id="IPR035965">
    <property type="entry name" value="PAS-like_dom_sf"/>
</dbReference>
<dbReference type="Pfam" id="PF13188">
    <property type="entry name" value="PAS_8"/>
    <property type="match status" value="1"/>
</dbReference>
<evidence type="ECO:0000256" key="7">
    <source>
        <dbReference type="ARBA" id="ARBA00023163"/>
    </source>
</evidence>
<dbReference type="PANTHER" id="PTHR43304">
    <property type="entry name" value="PHYTOCHROME-LIKE PROTEIN CPH1"/>
    <property type="match status" value="1"/>
</dbReference>
<dbReference type="InterPro" id="IPR029016">
    <property type="entry name" value="GAF-like_dom_sf"/>
</dbReference>
<dbReference type="SUPFAM" id="SSF55781">
    <property type="entry name" value="GAF domain-like"/>
    <property type="match status" value="2"/>
</dbReference>
<proteinExistence type="predicted"/>
<dbReference type="InterPro" id="IPR052162">
    <property type="entry name" value="Sensor_kinase/Photoreceptor"/>
</dbReference>
<evidence type="ECO:0000313" key="12">
    <source>
        <dbReference type="EMBL" id="MFC7257322.1"/>
    </source>
</evidence>
<sequence length="1255" mass="142037">MSSAPSLTEVQEVFEALGPPGTPFTTTEVATRFECTDRTIYNRLETLVEDGVLETKKVGARGRIWWRPVEGDGENERNTEETYQKLFESTNEGLCIIEVLFDADEQPVDYRFLETNPAFDELTGLRDAAGKRIRELDVDHNDYWIEKYGAVAQTGDPIQFTEYTEHLGEQWYEINAFRIGDPTEHTVAVLFDDITENKHAENAVDEGEKRLEALLEATTEGVYRISPDWSEIYQLAGENFIADDSPNTWQEYIPEDDRERVGKAIEEAIETQSPFELEHRITRADGTIGWVGSRAVPIVEDGEIVEWVGTATDITERKEQQREKDLLWQAIEKANSPLIMAEPGEDDNPIVYANQAFEQLSGYTESEPLGQDCRLLQGENTREEPVRELRETIDNEEQVTVELRNYRKDGTEFWNRVTIAPVYGTDGELVRFVGTQEDVTERKEQERKRKRVIDRVTDGIFETDADSRFTFVSEQAEALLDTSEAELVGRYIWNMFEDARETAFENRYCEVMETREPTSFVEYYSGLDSWFDVQAYPNDDGGVAVYFRDVTERKEREQARQRAEKRYQKLLELAPVPIFAVDPVTEKILEANEAVGDLIGCSVDDLIGRTRESVHPTEKSDGYDTIFRNATERGGTWRHLPDGSPTYIVTDHGEKITVEITAKRVEVEGHEVVYGVLQDISDQLEYQHRLDALNEVTHELFDAEIEHEVTRTAVEALSDVLETTTVAFYVFDEDECELGPVVHTTSGEEAEDIDELPVFEPGVGVEWRAFTDEQTALVDDFRTRETDYEFDRTVRSELAVPIGDWGVLVVGDTQPDLFADWTVSLVETLGATTEAALDYTERERKLREQRRELQGIESLNRQIRDITHAIVQADTRAELEQSVCERLIESDTIEFAWIGRVDLEEKAVIPQAQAGSDSGYLDSVSLTLDRSEDPEPSVEALQSRDACGSSNLAANIQHGEWRSTAIEREFRSALSVPLIYKGALHGALTVYSRTTSGFPDTLEAVLQELCDLIARASAAIEQREALHTMQTTELVFEAQEGATTFCQLAAVLGCEITLERIVSQKGESTLAFFSVTDGTPEELLEEAEHLDGIEGGRLIDQINDTFVQLRITQPCIGSVLADRSLILQQLVADNNRCRLTVEVPESFNTRQAVNIVTSHYENAQLVAKRESDTSMNSRNASQNTALESLTSRQREVVETAYRSGYFDSPRHVSGKEIAEMFNFSNSTFHQHIRKAEETLFEELIEDNNGSLVTQS</sequence>
<feature type="coiled-coil region" evidence="8">
    <location>
        <begin position="839"/>
        <end position="876"/>
    </location>
</feature>
<keyword evidence="7" id="KW-0804">Transcription</keyword>
<dbReference type="InterPro" id="IPR013655">
    <property type="entry name" value="PAS_fold_3"/>
</dbReference>
<feature type="domain" description="PAC" evidence="11">
    <location>
        <begin position="275"/>
        <end position="326"/>
    </location>
</feature>
<feature type="region of interest" description="Disordered" evidence="9">
    <location>
        <begin position="1169"/>
        <end position="1189"/>
    </location>
</feature>
<keyword evidence="3" id="KW-0597">Phosphoprotein</keyword>
<dbReference type="Pfam" id="PF08448">
    <property type="entry name" value="PAS_4"/>
    <property type="match status" value="1"/>
</dbReference>
<dbReference type="Pfam" id="PF04967">
    <property type="entry name" value="HTH_10"/>
    <property type="match status" value="1"/>
</dbReference>
<dbReference type="Pfam" id="PF13185">
    <property type="entry name" value="GAF_2"/>
    <property type="match status" value="2"/>
</dbReference>
<reference evidence="12 13" key="1">
    <citation type="journal article" date="2019" name="Int. J. Syst. Evol. Microbiol.">
        <title>The Global Catalogue of Microorganisms (GCM) 10K type strain sequencing project: providing services to taxonomists for standard genome sequencing and annotation.</title>
        <authorList>
            <consortium name="The Broad Institute Genomics Platform"/>
            <consortium name="The Broad Institute Genome Sequencing Center for Infectious Disease"/>
            <person name="Wu L."/>
            <person name="Ma J."/>
        </authorList>
    </citation>
    <scope>NUCLEOTIDE SEQUENCE [LARGE SCALE GENOMIC DNA]</scope>
    <source>
        <strain evidence="12 13">GX21</strain>
    </source>
</reference>
<dbReference type="SUPFAM" id="SSF88659">
    <property type="entry name" value="Sigma3 and sigma4 domains of RNA polymerase sigma factors"/>
    <property type="match status" value="1"/>
</dbReference>
<dbReference type="InterPro" id="IPR001610">
    <property type="entry name" value="PAC"/>
</dbReference>
<comment type="caution">
    <text evidence="12">The sequence shown here is derived from an EMBL/GenBank/DDBJ whole genome shotgun (WGS) entry which is preliminary data.</text>
</comment>
<dbReference type="RefSeq" id="WP_340696111.1">
    <property type="nucleotide sequence ID" value="NZ_JBHTAT010000005.1"/>
</dbReference>
<feature type="domain" description="PAS" evidence="10">
    <location>
        <begin position="563"/>
        <end position="634"/>
    </location>
</feature>
<evidence type="ECO:0000259" key="11">
    <source>
        <dbReference type="PROSITE" id="PS50113"/>
    </source>
</evidence>
<dbReference type="InterPro" id="IPR000700">
    <property type="entry name" value="PAS-assoc_C"/>
</dbReference>